<dbReference type="PANTHER" id="PTHR43139">
    <property type="entry name" value="SI:DKEY-122A22.2"/>
    <property type="match status" value="1"/>
</dbReference>
<keyword evidence="1" id="KW-0812">Transmembrane</keyword>
<dbReference type="InterPro" id="IPR000073">
    <property type="entry name" value="AB_hydrolase_1"/>
</dbReference>
<evidence type="ECO:0000313" key="4">
    <source>
        <dbReference type="Proteomes" id="UP000657918"/>
    </source>
</evidence>
<dbReference type="EMBL" id="JADGMS010000001">
    <property type="protein sequence ID" value="KAF9689977.1"/>
    <property type="molecule type" value="Genomic_DNA"/>
</dbReference>
<proteinExistence type="predicted"/>
<protein>
    <recommendedName>
        <fullName evidence="2">AB hydrolase-1 domain-containing protein</fullName>
    </recommendedName>
</protein>
<evidence type="ECO:0000313" key="3">
    <source>
        <dbReference type="EMBL" id="KAF9689977.1"/>
    </source>
</evidence>
<accession>A0A835NBW2</accession>
<reference evidence="3 4" key="1">
    <citation type="submission" date="2020-10" db="EMBL/GenBank/DDBJ databases">
        <title>Plant Genome Project.</title>
        <authorList>
            <person name="Zhang R.-G."/>
        </authorList>
    </citation>
    <scope>NUCLEOTIDE SEQUENCE [LARGE SCALE GENOMIC DNA]</scope>
    <source>
        <strain evidence="3">FAFU-HL-1</strain>
        <tissue evidence="3">Leaf</tissue>
    </source>
</reference>
<dbReference type="InterPro" id="IPR029058">
    <property type="entry name" value="AB_hydrolase_fold"/>
</dbReference>
<dbReference type="PANTHER" id="PTHR43139:SF37">
    <property type="entry name" value="ALPHA_BETA-HYDROLASES SUPERFAMILY PROTEIN"/>
    <property type="match status" value="1"/>
</dbReference>
<dbReference type="InterPro" id="IPR052370">
    <property type="entry name" value="Meta-cleavage_hydrolase"/>
</dbReference>
<name>A0A835NBW2_9ROSI</name>
<dbReference type="AlphaFoldDB" id="A0A835NBW2"/>
<dbReference type="OrthoDB" id="6431331at2759"/>
<dbReference type="Gene3D" id="3.40.50.1820">
    <property type="entry name" value="alpha/beta hydrolase"/>
    <property type="match status" value="1"/>
</dbReference>
<comment type="caution">
    <text evidence="3">The sequence shown here is derived from an EMBL/GenBank/DDBJ whole genome shotgun (WGS) entry which is preliminary data.</text>
</comment>
<sequence length="357" mass="40963">MDSTKLLHPFVFYLSAALAIFRYLQTGFFSLRRIPILFTIVDTVISLYFRLCGLSPFTIDLDDQTTMHFWTSNHRRFNKPNLVMIHGYGGDARWQFVYQVGSLSQNFNLYVPDLLFFGQSSSKRSGRTDAFQARCLAECLKRFGVDRFSVYSISYGGFVAYRMAEICPEEVEKVVIVSSGVGSSDDQIEEQIKKIGRDPAEILLPKHPQDLRLLVNLSVYKCKPLRWLPDFFLQEFINALMFFAMARVASQVMVNHQRKEKLELLEHLLAKKALISLPILTQETLLVWGDQDNVFPVNLAYQLQRHLGPRSRVKIIKEMGHAANIESPDAVNDLITSFVLGRSKWDIPSDSEKFNFS</sequence>
<evidence type="ECO:0000259" key="2">
    <source>
        <dbReference type="Pfam" id="PF00561"/>
    </source>
</evidence>
<keyword evidence="1" id="KW-0472">Membrane</keyword>
<dbReference type="Pfam" id="PF00561">
    <property type="entry name" value="Abhydrolase_1"/>
    <property type="match status" value="1"/>
</dbReference>
<feature type="domain" description="AB hydrolase-1" evidence="2">
    <location>
        <begin position="80"/>
        <end position="328"/>
    </location>
</feature>
<organism evidence="3 4">
    <name type="scientific">Salix dunnii</name>
    <dbReference type="NCBI Taxonomy" id="1413687"/>
    <lineage>
        <taxon>Eukaryota</taxon>
        <taxon>Viridiplantae</taxon>
        <taxon>Streptophyta</taxon>
        <taxon>Embryophyta</taxon>
        <taxon>Tracheophyta</taxon>
        <taxon>Spermatophyta</taxon>
        <taxon>Magnoliopsida</taxon>
        <taxon>eudicotyledons</taxon>
        <taxon>Gunneridae</taxon>
        <taxon>Pentapetalae</taxon>
        <taxon>rosids</taxon>
        <taxon>fabids</taxon>
        <taxon>Malpighiales</taxon>
        <taxon>Salicaceae</taxon>
        <taxon>Saliceae</taxon>
        <taxon>Salix</taxon>
    </lineage>
</organism>
<evidence type="ECO:0000256" key="1">
    <source>
        <dbReference type="SAM" id="Phobius"/>
    </source>
</evidence>
<keyword evidence="4" id="KW-1185">Reference proteome</keyword>
<feature type="transmembrane region" description="Helical" evidence="1">
    <location>
        <begin position="6"/>
        <end position="24"/>
    </location>
</feature>
<dbReference type="Proteomes" id="UP000657918">
    <property type="component" value="Unassembled WGS sequence"/>
</dbReference>
<dbReference type="SUPFAM" id="SSF53474">
    <property type="entry name" value="alpha/beta-Hydrolases"/>
    <property type="match status" value="1"/>
</dbReference>
<keyword evidence="1" id="KW-1133">Transmembrane helix</keyword>
<gene>
    <name evidence="3" type="ORF">SADUNF_Sadunf01G0148200</name>
</gene>